<dbReference type="Pfam" id="PF10165">
    <property type="entry name" value="Ric8"/>
    <property type="match status" value="1"/>
</dbReference>
<evidence type="ECO:0000313" key="5">
    <source>
        <dbReference type="Proteomes" id="UP000241462"/>
    </source>
</evidence>
<dbReference type="OrthoDB" id="5585685at2759"/>
<dbReference type="GO" id="GO:0001965">
    <property type="term" value="F:G-protein alpha-subunit binding"/>
    <property type="evidence" value="ECO:0007669"/>
    <property type="project" value="TreeGrafter"/>
</dbReference>
<dbReference type="GO" id="GO:0005737">
    <property type="term" value="C:cytoplasm"/>
    <property type="evidence" value="ECO:0007669"/>
    <property type="project" value="TreeGrafter"/>
</dbReference>
<gene>
    <name evidence="4" type="ORF">BD289DRAFT_242572</name>
</gene>
<organism evidence="4 5">
    <name type="scientific">Coniella lustricola</name>
    <dbReference type="NCBI Taxonomy" id="2025994"/>
    <lineage>
        <taxon>Eukaryota</taxon>
        <taxon>Fungi</taxon>
        <taxon>Dikarya</taxon>
        <taxon>Ascomycota</taxon>
        <taxon>Pezizomycotina</taxon>
        <taxon>Sordariomycetes</taxon>
        <taxon>Sordariomycetidae</taxon>
        <taxon>Diaporthales</taxon>
        <taxon>Schizoparmaceae</taxon>
        <taxon>Coniella</taxon>
    </lineage>
</organism>
<evidence type="ECO:0000256" key="3">
    <source>
        <dbReference type="ARBA" id="ARBA00023186"/>
    </source>
</evidence>
<evidence type="ECO:0000313" key="4">
    <source>
        <dbReference type="EMBL" id="PSR87170.1"/>
    </source>
</evidence>
<dbReference type="PANTHER" id="PTHR12425">
    <property type="entry name" value="SYNEMBRYN"/>
    <property type="match status" value="1"/>
</dbReference>
<keyword evidence="2" id="KW-0344">Guanine-nucleotide releasing factor</keyword>
<dbReference type="InterPro" id="IPR016024">
    <property type="entry name" value="ARM-type_fold"/>
</dbReference>
<sequence length="470" mass="52029">MASIGSLTGAAKLGAVTKLLDSLTKDLESQKLTTEQRAAALDELKVYGRDPRDADPIFTKEGITTLTRYAFDVETISTSQNALKCLANSMLIKPGVRHTFVELGCETKACALLKRDTWDDEFLLSRVIFLTTYGTKVDLEKLIDEEGLAETVIAKLAKHASLANSAGKETAEPMRGMALSETLKLLFNVSHFCKAKVDAFTPAVPHVVTLIKAHNVPASQPLEGPLSPLINALVNLNLDTPEAREALYPEGDKQTLFVDRLIHILDLSMDNPSDEELQQTVTPLLAVIRLVYEQAPDTAKTHIRGRLLPTADDRQKVLGRGKTVPAKLLRNCTNALTPQLRDIISHLLFELSDKDAHKFVENVGYGYASGFLFQNNIPVPQNATSGDISQNSSSGRAVNPITGQFLDQEIEPQVPEMTDEEKEREAERLFVLFERLKKTGIIDVQNPVEQAFREGRFQDIKDDDRIEELD</sequence>
<dbReference type="Proteomes" id="UP000241462">
    <property type="component" value="Unassembled WGS sequence"/>
</dbReference>
<protein>
    <submittedName>
        <fullName evidence="4">Guanine nucleotide exchange factor</fullName>
    </submittedName>
</protein>
<proteinExistence type="inferred from homology"/>
<keyword evidence="3" id="KW-0143">Chaperone</keyword>
<dbReference type="AlphaFoldDB" id="A0A2T3A9C0"/>
<keyword evidence="5" id="KW-1185">Reference proteome</keyword>
<evidence type="ECO:0000256" key="1">
    <source>
        <dbReference type="ARBA" id="ARBA00009049"/>
    </source>
</evidence>
<dbReference type="EMBL" id="KZ678432">
    <property type="protein sequence ID" value="PSR87170.1"/>
    <property type="molecule type" value="Genomic_DNA"/>
</dbReference>
<dbReference type="SUPFAM" id="SSF48371">
    <property type="entry name" value="ARM repeat"/>
    <property type="match status" value="1"/>
</dbReference>
<name>A0A2T3A9C0_9PEZI</name>
<dbReference type="GO" id="GO:0007186">
    <property type="term" value="P:G protein-coupled receptor signaling pathway"/>
    <property type="evidence" value="ECO:0007669"/>
    <property type="project" value="TreeGrafter"/>
</dbReference>
<accession>A0A2T3A9C0</accession>
<dbReference type="InterPro" id="IPR019318">
    <property type="entry name" value="Gua_nucleotide_exch_fac_Ric8"/>
</dbReference>
<comment type="similarity">
    <text evidence="1">Belongs to the synembryn family.</text>
</comment>
<dbReference type="PANTHER" id="PTHR12425:SF5">
    <property type="entry name" value="SYNEMBRYN"/>
    <property type="match status" value="1"/>
</dbReference>
<evidence type="ECO:0000256" key="2">
    <source>
        <dbReference type="ARBA" id="ARBA00022658"/>
    </source>
</evidence>
<dbReference type="GO" id="GO:0005085">
    <property type="term" value="F:guanyl-nucleotide exchange factor activity"/>
    <property type="evidence" value="ECO:0007669"/>
    <property type="project" value="UniProtKB-KW"/>
</dbReference>
<reference evidence="4 5" key="1">
    <citation type="journal article" date="2018" name="Mycol. Prog.">
        <title>Coniella lustricola, a new species from submerged detritus.</title>
        <authorList>
            <person name="Raudabaugh D.B."/>
            <person name="Iturriaga T."/>
            <person name="Carver A."/>
            <person name="Mondo S."/>
            <person name="Pangilinan J."/>
            <person name="Lipzen A."/>
            <person name="He G."/>
            <person name="Amirebrahimi M."/>
            <person name="Grigoriev I.V."/>
            <person name="Miller A.N."/>
        </authorList>
    </citation>
    <scope>NUCLEOTIDE SEQUENCE [LARGE SCALE GENOMIC DNA]</scope>
    <source>
        <strain evidence="4 5">B22-T-1</strain>
    </source>
</reference>
<dbReference type="InParanoid" id="A0A2T3A9C0"/>